<dbReference type="Proteomes" id="UP000324800">
    <property type="component" value="Unassembled WGS sequence"/>
</dbReference>
<dbReference type="InterPro" id="IPR012337">
    <property type="entry name" value="RNaseH-like_sf"/>
</dbReference>
<evidence type="ECO:0000256" key="1">
    <source>
        <dbReference type="SAM" id="Coils"/>
    </source>
</evidence>
<sequence>MKELNWWTLQLTANKPTSLIIRHPDSLLTTDASKWMWGGACKIKNQEEIFVQGKWSKGWRLTSSNQRELAAILCSLRRLEANLEEQQVKAIRIQTDNTTTAFNLRRQAAAGPLAQITIRILNWAESRDIQLQPIHIPGMMNTTADALSRLARSGDYSISPVRVHLIMNKFGIQAQIDAFSTRKNKVLKQYCSSREDRKALSRDGLAISWNSQLIWAHPPIPLIAKCLQKIIQEKVDLTILITPDWKAQFWRPTLDRLTLQRINLGPSDKILNPGAYMKRRGWIIPPGNMMASLVSSNKAKIKLERNFSETVQNSKEQQINQSQMQLNHGVPNGVDMLMVSHDLQNTSKNSK</sequence>
<dbReference type="GO" id="GO:0003676">
    <property type="term" value="F:nucleic acid binding"/>
    <property type="evidence" value="ECO:0007669"/>
    <property type="project" value="InterPro"/>
</dbReference>
<dbReference type="PANTHER" id="PTHR33050">
    <property type="entry name" value="REVERSE TRANSCRIPTASE DOMAIN-CONTAINING PROTEIN"/>
    <property type="match status" value="1"/>
</dbReference>
<reference evidence="2 3" key="1">
    <citation type="submission" date="2019-03" db="EMBL/GenBank/DDBJ databases">
        <title>Single cell metagenomics reveals metabolic interactions within the superorganism composed of flagellate Streblomastix strix and complex community of Bacteroidetes bacteria on its surface.</title>
        <authorList>
            <person name="Treitli S.C."/>
            <person name="Kolisko M."/>
            <person name="Husnik F."/>
            <person name="Keeling P."/>
            <person name="Hampl V."/>
        </authorList>
    </citation>
    <scope>NUCLEOTIDE SEQUENCE [LARGE SCALE GENOMIC DNA]</scope>
    <source>
        <strain evidence="2">ST1C</strain>
    </source>
</reference>
<dbReference type="OrthoDB" id="2897838at2759"/>
<dbReference type="AlphaFoldDB" id="A0A5J4TD87"/>
<dbReference type="InterPro" id="IPR036397">
    <property type="entry name" value="RNaseH_sf"/>
</dbReference>
<dbReference type="SUPFAM" id="SSF53098">
    <property type="entry name" value="Ribonuclease H-like"/>
    <property type="match status" value="1"/>
</dbReference>
<keyword evidence="1" id="KW-0175">Coiled coil</keyword>
<proteinExistence type="predicted"/>
<dbReference type="CDD" id="cd09275">
    <property type="entry name" value="RNase_HI_RT_DIRS1"/>
    <property type="match status" value="1"/>
</dbReference>
<evidence type="ECO:0000313" key="2">
    <source>
        <dbReference type="EMBL" id="KAA6355550.1"/>
    </source>
</evidence>
<comment type="caution">
    <text evidence="2">The sequence shown here is derived from an EMBL/GenBank/DDBJ whole genome shotgun (WGS) entry which is preliminary data.</text>
</comment>
<accession>A0A5J4TD87</accession>
<gene>
    <name evidence="2" type="ORF">EZS28_048923</name>
</gene>
<dbReference type="PANTHER" id="PTHR33050:SF7">
    <property type="entry name" value="RIBONUCLEASE H"/>
    <property type="match status" value="1"/>
</dbReference>
<protein>
    <submittedName>
        <fullName evidence="2">Putative Transposon Tf2-6 polyprotein</fullName>
    </submittedName>
</protein>
<dbReference type="InterPro" id="IPR052055">
    <property type="entry name" value="Hepadnavirus_pol/RT"/>
</dbReference>
<organism evidence="2 3">
    <name type="scientific">Streblomastix strix</name>
    <dbReference type="NCBI Taxonomy" id="222440"/>
    <lineage>
        <taxon>Eukaryota</taxon>
        <taxon>Metamonada</taxon>
        <taxon>Preaxostyla</taxon>
        <taxon>Oxymonadida</taxon>
        <taxon>Streblomastigidae</taxon>
        <taxon>Streblomastix</taxon>
    </lineage>
</organism>
<dbReference type="EMBL" id="SNRW01034442">
    <property type="protein sequence ID" value="KAA6355550.1"/>
    <property type="molecule type" value="Genomic_DNA"/>
</dbReference>
<dbReference type="Gene3D" id="3.30.420.10">
    <property type="entry name" value="Ribonuclease H-like superfamily/Ribonuclease H"/>
    <property type="match status" value="1"/>
</dbReference>
<feature type="coiled-coil region" evidence="1">
    <location>
        <begin position="69"/>
        <end position="96"/>
    </location>
</feature>
<evidence type="ECO:0000313" key="3">
    <source>
        <dbReference type="Proteomes" id="UP000324800"/>
    </source>
</evidence>
<name>A0A5J4TD87_9EUKA</name>